<dbReference type="Proteomes" id="UP001589693">
    <property type="component" value="Unassembled WGS sequence"/>
</dbReference>
<dbReference type="EC" id="3.1.11.6" evidence="5"/>
<evidence type="ECO:0000313" key="9">
    <source>
        <dbReference type="EMBL" id="MFB9907284.1"/>
    </source>
</evidence>
<comment type="subunit">
    <text evidence="5">Heterooligomer composed of large and small subunits.</text>
</comment>
<dbReference type="InterPro" id="IPR025824">
    <property type="entry name" value="OB-fold_nuc-bd_dom"/>
</dbReference>
<keyword evidence="1 5" id="KW-0963">Cytoplasm</keyword>
<evidence type="ECO:0000259" key="7">
    <source>
        <dbReference type="Pfam" id="PF02601"/>
    </source>
</evidence>
<comment type="similarity">
    <text evidence="5 6">Belongs to the XseA family.</text>
</comment>
<dbReference type="RefSeq" id="WP_377857127.1">
    <property type="nucleotide sequence ID" value="NZ_JBHLZU010000020.1"/>
</dbReference>
<dbReference type="Pfam" id="PF02601">
    <property type="entry name" value="Exonuc_VII_L"/>
    <property type="match status" value="1"/>
</dbReference>
<dbReference type="Pfam" id="PF13742">
    <property type="entry name" value="tRNA_anti_2"/>
    <property type="match status" value="1"/>
</dbReference>
<evidence type="ECO:0000313" key="10">
    <source>
        <dbReference type="Proteomes" id="UP001589693"/>
    </source>
</evidence>
<keyword evidence="4 5" id="KW-0269">Exonuclease</keyword>
<evidence type="ECO:0000256" key="6">
    <source>
        <dbReference type="RuleBase" id="RU004355"/>
    </source>
</evidence>
<evidence type="ECO:0000256" key="1">
    <source>
        <dbReference type="ARBA" id="ARBA00022490"/>
    </source>
</evidence>
<dbReference type="GO" id="GO:0008855">
    <property type="term" value="F:exodeoxyribonuclease VII activity"/>
    <property type="evidence" value="ECO:0007669"/>
    <property type="project" value="UniProtKB-EC"/>
</dbReference>
<dbReference type="NCBIfam" id="TIGR00237">
    <property type="entry name" value="xseA"/>
    <property type="match status" value="1"/>
</dbReference>
<feature type="domain" description="OB-fold nucleic acid binding" evidence="8">
    <location>
        <begin position="12"/>
        <end position="104"/>
    </location>
</feature>
<dbReference type="InterPro" id="IPR003753">
    <property type="entry name" value="Exonuc_VII_L"/>
</dbReference>
<protein>
    <recommendedName>
        <fullName evidence="5">Exodeoxyribonuclease 7 large subunit</fullName>
        <ecNumber evidence="5">3.1.11.6</ecNumber>
    </recommendedName>
    <alternativeName>
        <fullName evidence="5">Exodeoxyribonuclease VII large subunit</fullName>
        <shortName evidence="5">Exonuclease VII large subunit</shortName>
    </alternativeName>
</protein>
<keyword evidence="10" id="KW-1185">Reference proteome</keyword>
<dbReference type="PANTHER" id="PTHR30008">
    <property type="entry name" value="EXODEOXYRIBONUCLEASE 7 LARGE SUBUNIT"/>
    <property type="match status" value="1"/>
</dbReference>
<evidence type="ECO:0000259" key="8">
    <source>
        <dbReference type="Pfam" id="PF13742"/>
    </source>
</evidence>
<feature type="domain" description="Exonuclease VII large subunit C-terminal" evidence="7">
    <location>
        <begin position="127"/>
        <end position="336"/>
    </location>
</feature>
<comment type="subcellular location">
    <subcellularLocation>
        <location evidence="5 6">Cytoplasm</location>
    </subcellularLocation>
</comment>
<evidence type="ECO:0000256" key="4">
    <source>
        <dbReference type="ARBA" id="ARBA00022839"/>
    </source>
</evidence>
<keyword evidence="2 5" id="KW-0540">Nuclease</keyword>
<comment type="caution">
    <text evidence="9">The sequence shown here is derived from an EMBL/GenBank/DDBJ whole genome shotgun (WGS) entry which is preliminary data.</text>
</comment>
<keyword evidence="3 5" id="KW-0378">Hydrolase</keyword>
<dbReference type="HAMAP" id="MF_00378">
    <property type="entry name" value="Exonuc_7_L"/>
    <property type="match status" value="1"/>
</dbReference>
<reference evidence="9 10" key="1">
    <citation type="submission" date="2024-09" db="EMBL/GenBank/DDBJ databases">
        <authorList>
            <person name="Sun Q."/>
            <person name="Mori K."/>
        </authorList>
    </citation>
    <scope>NUCLEOTIDE SEQUENCE [LARGE SCALE GENOMIC DNA]</scope>
    <source>
        <strain evidence="9 10">TBRC 7907</strain>
    </source>
</reference>
<accession>A0ABV6A2C5</accession>
<proteinExistence type="inferred from homology"/>
<name>A0ABV6A2C5_9PSEU</name>
<organism evidence="9 10">
    <name type="scientific">Allokutzneria oryzae</name>
    <dbReference type="NCBI Taxonomy" id="1378989"/>
    <lineage>
        <taxon>Bacteria</taxon>
        <taxon>Bacillati</taxon>
        <taxon>Actinomycetota</taxon>
        <taxon>Actinomycetes</taxon>
        <taxon>Pseudonocardiales</taxon>
        <taxon>Pseudonocardiaceae</taxon>
        <taxon>Allokutzneria</taxon>
    </lineage>
</organism>
<gene>
    <name evidence="5 9" type="primary">xseA</name>
    <name evidence="9" type="ORF">ACFFQA_25395</name>
</gene>
<sequence length="409" mass="44435">MTSPTTAEEPWPVRTVARKISEWINRLGAVWVEGQVTQISARPGTATAFLTLRDPSADISLTVTCAPALLRGMELTEGSRVVVHGRPSYFAGRGTLSLRVDEIRAVGVGELLARIERLRQLLGAEGLFDQRRKRRLPFLPGRVGLITGRASAAERDVLTNARARWPSVRFEVVNVAVQGPAAVPQIVEALAKLDGDPAVDVIVLARGGGSVEDLLPFSDETLCRAVAACRTPVVSAIGHEPDTPLVDHVADLRCSTPTDAGKRVVPDMAEESERIRQLRNRARRALHGWVDREHRLLDALRSRPVLADPMTPLRNRADEVRGLRDRARRVVRAELSAAYTGLEATKARLTTLGPAATLARGYAIVQRLAPDGSTHVLRRAADAPAGTSLRVRVVDGSVHAVVPEEPEQR</sequence>
<dbReference type="CDD" id="cd04489">
    <property type="entry name" value="ExoVII_LU_OBF"/>
    <property type="match status" value="1"/>
</dbReference>
<dbReference type="InterPro" id="IPR020579">
    <property type="entry name" value="Exonuc_VII_lsu_C"/>
</dbReference>
<evidence type="ECO:0000256" key="2">
    <source>
        <dbReference type="ARBA" id="ARBA00022722"/>
    </source>
</evidence>
<evidence type="ECO:0000256" key="5">
    <source>
        <dbReference type="HAMAP-Rule" id="MF_00378"/>
    </source>
</evidence>
<comment type="catalytic activity">
    <reaction evidence="5 6">
        <text>Exonucleolytic cleavage in either 5'- to 3'- or 3'- to 5'-direction to yield nucleoside 5'-phosphates.</text>
        <dbReference type="EC" id="3.1.11.6"/>
    </reaction>
</comment>
<evidence type="ECO:0000256" key="3">
    <source>
        <dbReference type="ARBA" id="ARBA00022801"/>
    </source>
</evidence>
<dbReference type="EMBL" id="JBHLZU010000020">
    <property type="protein sequence ID" value="MFB9907284.1"/>
    <property type="molecule type" value="Genomic_DNA"/>
</dbReference>
<dbReference type="PANTHER" id="PTHR30008:SF0">
    <property type="entry name" value="EXODEOXYRIBONUCLEASE 7 LARGE SUBUNIT"/>
    <property type="match status" value="1"/>
</dbReference>
<comment type="function">
    <text evidence="5">Bidirectionally degrades single-stranded DNA into large acid-insoluble oligonucleotides, which are then degraded further into small acid-soluble oligonucleotides.</text>
</comment>